<evidence type="ECO:0000256" key="6">
    <source>
        <dbReference type="ARBA" id="ARBA00023136"/>
    </source>
</evidence>
<comment type="pathway">
    <text evidence="2">Cell wall biogenesis; lipoteichoic acid biosynthesis.</text>
</comment>
<evidence type="ECO:0000259" key="8">
    <source>
        <dbReference type="Pfam" id="PF00884"/>
    </source>
</evidence>
<name>A0A1M5Y4I6_9FIRM</name>
<dbReference type="Gene3D" id="3.40.720.10">
    <property type="entry name" value="Alkaline Phosphatase, subunit A"/>
    <property type="match status" value="1"/>
</dbReference>
<evidence type="ECO:0000256" key="1">
    <source>
        <dbReference type="ARBA" id="ARBA00004651"/>
    </source>
</evidence>
<feature type="domain" description="Sulfatase N-terminal" evidence="8">
    <location>
        <begin position="256"/>
        <end position="512"/>
    </location>
</feature>
<dbReference type="InterPro" id="IPR000917">
    <property type="entry name" value="Sulfatase_N"/>
</dbReference>
<evidence type="ECO:0000256" key="5">
    <source>
        <dbReference type="ARBA" id="ARBA00022989"/>
    </source>
</evidence>
<evidence type="ECO:0000256" key="4">
    <source>
        <dbReference type="ARBA" id="ARBA00022692"/>
    </source>
</evidence>
<sequence>MKRPAGQSDLWEIVRSFGRKRVVTYVFLALLGIGTGLISMMLGASYFGLPMFFDYFSSPLLLLLNLLPPVLLLLLGYYLTGRVWIGFFASSLLVLLLSAIDFFKIQVRSEPFIPSDFKLADEVGKVIAGYSLIFNWKIYLAGAYILVGTVFSAFLLRRRMRARPRLIGAGAVLLVSAALYFTLYTSTKINTAVKGSYDINVWSNAEISISKGFVYPFIYSIHDPAAGPPRGYNAAEAAAALSAYGDDAIPEDKKVNIVSVMLESYADLSQFDEIEFSEDVYGPLRAIESESIHGYLVDNVFAGGTVDTERSFLSGFTWLGDFQQPTNSYVRYLNSQGYVTEGFHAGDDWYYDRNIVNPNLGFDRYYFLEDFQDASRWDEYFFPKVEQLFDARDQSAPYFSYNLSYQNHGPYDAETTGDTAYIMQGGLSDASYNILNNYLAGIDDTTRRLADFIEHFRELDTPVVVVFFGDHKPWLGNDNSVYKELGANIDVSTEEGFFNFYTTPYVIWANDAAMEALGNDFTGDGGDFSPCFLMNKVFDLCAWGGSAYMKAADALRNYTDIISNATACFSENGVLTKSLSPEADEVYKNFKKIEYYWQTALK</sequence>
<dbReference type="Pfam" id="PF00884">
    <property type="entry name" value="Sulfatase"/>
    <property type="match status" value="1"/>
</dbReference>
<evidence type="ECO:0000313" key="10">
    <source>
        <dbReference type="Proteomes" id="UP000183995"/>
    </source>
</evidence>
<keyword evidence="4 7" id="KW-0812">Transmembrane</keyword>
<dbReference type="EMBL" id="FQXV01000007">
    <property type="protein sequence ID" value="SHI06718.1"/>
    <property type="molecule type" value="Genomic_DNA"/>
</dbReference>
<organism evidence="9 10">
    <name type="scientific">Sporobacter termitidis DSM 10068</name>
    <dbReference type="NCBI Taxonomy" id="1123282"/>
    <lineage>
        <taxon>Bacteria</taxon>
        <taxon>Bacillati</taxon>
        <taxon>Bacillota</taxon>
        <taxon>Clostridia</taxon>
        <taxon>Eubacteriales</taxon>
        <taxon>Oscillospiraceae</taxon>
        <taxon>Sporobacter</taxon>
    </lineage>
</organism>
<comment type="subcellular location">
    <subcellularLocation>
        <location evidence="1">Cell membrane</location>
        <topology evidence="1">Multi-pass membrane protein</topology>
    </subcellularLocation>
</comment>
<dbReference type="InterPro" id="IPR050448">
    <property type="entry name" value="OpgB/LTA_synthase_biosynth"/>
</dbReference>
<dbReference type="SUPFAM" id="SSF53649">
    <property type="entry name" value="Alkaline phosphatase-like"/>
    <property type="match status" value="1"/>
</dbReference>
<accession>A0A1M5Y4I6</accession>
<feature type="transmembrane region" description="Helical" evidence="7">
    <location>
        <begin position="86"/>
        <end position="107"/>
    </location>
</feature>
<dbReference type="GO" id="GO:0016740">
    <property type="term" value="F:transferase activity"/>
    <property type="evidence" value="ECO:0007669"/>
    <property type="project" value="UniProtKB-KW"/>
</dbReference>
<evidence type="ECO:0000256" key="7">
    <source>
        <dbReference type="SAM" id="Phobius"/>
    </source>
</evidence>
<protein>
    <submittedName>
        <fullName evidence="9">Phosphoglycerol transferase MdoB</fullName>
    </submittedName>
</protein>
<dbReference type="PANTHER" id="PTHR47371:SF3">
    <property type="entry name" value="PHOSPHOGLYCEROL TRANSFERASE I"/>
    <property type="match status" value="1"/>
</dbReference>
<dbReference type="Proteomes" id="UP000183995">
    <property type="component" value="Unassembled WGS sequence"/>
</dbReference>
<feature type="transmembrane region" description="Helical" evidence="7">
    <location>
        <begin position="22"/>
        <end position="48"/>
    </location>
</feature>
<feature type="transmembrane region" description="Helical" evidence="7">
    <location>
        <begin position="166"/>
        <end position="184"/>
    </location>
</feature>
<dbReference type="AlphaFoldDB" id="A0A1M5Y4I6"/>
<evidence type="ECO:0000256" key="3">
    <source>
        <dbReference type="ARBA" id="ARBA00022475"/>
    </source>
</evidence>
<keyword evidence="3" id="KW-1003">Cell membrane</keyword>
<reference evidence="9 10" key="1">
    <citation type="submission" date="2016-11" db="EMBL/GenBank/DDBJ databases">
        <authorList>
            <person name="Jaros S."/>
            <person name="Januszkiewicz K."/>
            <person name="Wedrychowicz H."/>
        </authorList>
    </citation>
    <scope>NUCLEOTIDE SEQUENCE [LARGE SCALE GENOMIC DNA]</scope>
    <source>
        <strain evidence="9 10">DSM 10068</strain>
    </source>
</reference>
<dbReference type="OrthoDB" id="243547at2"/>
<feature type="transmembrane region" description="Helical" evidence="7">
    <location>
        <begin position="60"/>
        <end position="79"/>
    </location>
</feature>
<proteinExistence type="predicted"/>
<dbReference type="InterPro" id="IPR017850">
    <property type="entry name" value="Alkaline_phosphatase_core_sf"/>
</dbReference>
<dbReference type="PANTHER" id="PTHR47371">
    <property type="entry name" value="LIPOTEICHOIC ACID SYNTHASE"/>
    <property type="match status" value="1"/>
</dbReference>
<dbReference type="STRING" id="1123282.SAMN02745823_02202"/>
<keyword evidence="6 7" id="KW-0472">Membrane</keyword>
<dbReference type="RefSeq" id="WP_073078835.1">
    <property type="nucleotide sequence ID" value="NZ_FQXV01000007.1"/>
</dbReference>
<keyword evidence="9" id="KW-0808">Transferase</keyword>
<evidence type="ECO:0000313" key="9">
    <source>
        <dbReference type="EMBL" id="SHI06718.1"/>
    </source>
</evidence>
<dbReference type="GO" id="GO:0005886">
    <property type="term" value="C:plasma membrane"/>
    <property type="evidence" value="ECO:0007669"/>
    <property type="project" value="UniProtKB-SubCell"/>
</dbReference>
<gene>
    <name evidence="9" type="ORF">SAMN02745823_02202</name>
</gene>
<dbReference type="CDD" id="cd16015">
    <property type="entry name" value="LTA_synthase"/>
    <property type="match status" value="1"/>
</dbReference>
<keyword evidence="10" id="KW-1185">Reference proteome</keyword>
<evidence type="ECO:0000256" key="2">
    <source>
        <dbReference type="ARBA" id="ARBA00004936"/>
    </source>
</evidence>
<feature type="transmembrane region" description="Helical" evidence="7">
    <location>
        <begin position="127"/>
        <end position="154"/>
    </location>
</feature>
<keyword evidence="5 7" id="KW-1133">Transmembrane helix</keyword>